<organism evidence="1 2">
    <name type="scientific">Deinococcus malanensis</name>
    <dbReference type="NCBI Taxonomy" id="1706855"/>
    <lineage>
        <taxon>Bacteria</taxon>
        <taxon>Thermotogati</taxon>
        <taxon>Deinococcota</taxon>
        <taxon>Deinococci</taxon>
        <taxon>Deinococcales</taxon>
        <taxon>Deinococcaceae</taxon>
        <taxon>Deinococcus</taxon>
    </lineage>
</organism>
<sequence length="478" mass="50072">MTRLDAVVVGAGPNGLAAAVTLARAGLKVQVLEAHARPGGGASSAPLTLPGFVHDVGSAIHPLTAASPAFRQWPLHAFGLDWIQPPAPVAHALSATRTVTLERSLDATIDALGPDGPVYRRLMAPLLSDWEGLLHDILRPLVRVPSHPLTLARFGLRGLPSAQRAGRAVFKTPEARALWAGLAAHTALPLSTPGTAAATVVLALLAHAVGWPFPKGGAQAIPDALCAYLRFLGGEVVTGVSVRTAADLPDARAILVDSSPQVLLNLLGQRAPSNYREALGRFRYGAGVQKFDYALEGPVPWADPRMTRAGTLHLGGPEQDVLTSEAGLRAGVSARPYVLAAQHTLFDASRAPAGNHTFWAYVHVPHGSGTDVSGTAEAQIERFAPGFSRRILARHVTTAPALEAFSPVFRGGDVNGGAGTLWGLLARPYLGLTPYRTPVRGWYLCSSSTPPGGGVHGMAGYHAALTALRDEFGIHEVP</sequence>
<dbReference type="Proteomes" id="UP000647587">
    <property type="component" value="Unassembled WGS sequence"/>
</dbReference>
<dbReference type="SUPFAM" id="SSF51905">
    <property type="entry name" value="FAD/NAD(P)-binding domain"/>
    <property type="match status" value="1"/>
</dbReference>
<protein>
    <submittedName>
        <fullName evidence="1">P49 secreted protein</fullName>
    </submittedName>
</protein>
<dbReference type="InterPro" id="IPR036188">
    <property type="entry name" value="FAD/NAD-bd_sf"/>
</dbReference>
<evidence type="ECO:0000313" key="1">
    <source>
        <dbReference type="EMBL" id="GGK12799.1"/>
    </source>
</evidence>
<name>A0ABQ2EIJ5_9DEIO</name>
<dbReference type="PRINTS" id="PR00469">
    <property type="entry name" value="PNDRDTASEII"/>
</dbReference>
<comment type="caution">
    <text evidence="1">The sequence shown here is derived from an EMBL/GenBank/DDBJ whole genome shotgun (WGS) entry which is preliminary data.</text>
</comment>
<dbReference type="PANTHER" id="PTHR10668:SF105">
    <property type="entry name" value="DEHYDROGENASE-RELATED"/>
    <property type="match status" value="1"/>
</dbReference>
<gene>
    <name evidence="1" type="ORF">GCM10008955_02630</name>
</gene>
<keyword evidence="2" id="KW-1185">Reference proteome</keyword>
<dbReference type="EMBL" id="BMPP01000001">
    <property type="protein sequence ID" value="GGK12799.1"/>
    <property type="molecule type" value="Genomic_DNA"/>
</dbReference>
<accession>A0ABQ2EIJ5</accession>
<dbReference type="Gene3D" id="3.50.50.60">
    <property type="entry name" value="FAD/NAD(P)-binding domain"/>
    <property type="match status" value="1"/>
</dbReference>
<evidence type="ECO:0000313" key="2">
    <source>
        <dbReference type="Proteomes" id="UP000647587"/>
    </source>
</evidence>
<proteinExistence type="predicted"/>
<dbReference type="PANTHER" id="PTHR10668">
    <property type="entry name" value="PHYTOENE DEHYDROGENASE"/>
    <property type="match status" value="1"/>
</dbReference>
<dbReference type="Pfam" id="PF13450">
    <property type="entry name" value="NAD_binding_8"/>
    <property type="match status" value="1"/>
</dbReference>
<dbReference type="RefSeq" id="WP_189003788.1">
    <property type="nucleotide sequence ID" value="NZ_BMPP01000001.1"/>
</dbReference>
<reference evidence="2" key="1">
    <citation type="journal article" date="2019" name="Int. J. Syst. Evol. Microbiol.">
        <title>The Global Catalogue of Microorganisms (GCM) 10K type strain sequencing project: providing services to taxonomists for standard genome sequencing and annotation.</title>
        <authorList>
            <consortium name="The Broad Institute Genomics Platform"/>
            <consortium name="The Broad Institute Genome Sequencing Center for Infectious Disease"/>
            <person name="Wu L."/>
            <person name="Ma J."/>
        </authorList>
    </citation>
    <scope>NUCLEOTIDE SEQUENCE [LARGE SCALE GENOMIC DNA]</scope>
    <source>
        <strain evidence="2">JCM 30331</strain>
    </source>
</reference>